<comment type="caution">
    <text evidence="1">The sequence shown here is derived from an EMBL/GenBank/DDBJ whole genome shotgun (WGS) entry which is preliminary data.</text>
</comment>
<protein>
    <submittedName>
        <fullName evidence="1">Uncharacterized protein</fullName>
    </submittedName>
</protein>
<sequence>MVSGLNLAVARSEAVRLNNPLPPVYFQTRRFPAPKAKGWGGGARRIADLCVVYGFIVIAPVAVKRIADEKSVGMKELLHIAGVSDAMYWLSAYMSGLLVMSVVAVLMTALMKLPLFCAPALLPQSDFTLVLAMIILYAVYCDLFCLLVSCVVKTPVYAVFATVCLWTLTYEVPIFFMDVPGSAEYVDLSLAQKIESSIFPNMAVHWIFRIISLHEENS</sequence>
<organism evidence="1 2">
    <name type="scientific">Dermacentor silvarum</name>
    <name type="common">Tick</name>
    <dbReference type="NCBI Taxonomy" id="543639"/>
    <lineage>
        <taxon>Eukaryota</taxon>
        <taxon>Metazoa</taxon>
        <taxon>Ecdysozoa</taxon>
        <taxon>Arthropoda</taxon>
        <taxon>Chelicerata</taxon>
        <taxon>Arachnida</taxon>
        <taxon>Acari</taxon>
        <taxon>Parasitiformes</taxon>
        <taxon>Ixodida</taxon>
        <taxon>Ixodoidea</taxon>
        <taxon>Ixodidae</taxon>
        <taxon>Rhipicephalinae</taxon>
        <taxon>Dermacentor</taxon>
    </lineage>
</organism>
<keyword evidence="2" id="KW-1185">Reference proteome</keyword>
<proteinExistence type="predicted"/>
<gene>
    <name evidence="1" type="ORF">HPB49_014681</name>
</gene>
<accession>A0ACB8CXW6</accession>
<dbReference type="EMBL" id="CM023473">
    <property type="protein sequence ID" value="KAH7953976.1"/>
    <property type="molecule type" value="Genomic_DNA"/>
</dbReference>
<evidence type="ECO:0000313" key="1">
    <source>
        <dbReference type="EMBL" id="KAH7953976.1"/>
    </source>
</evidence>
<dbReference type="Proteomes" id="UP000821865">
    <property type="component" value="Chromosome 4"/>
</dbReference>
<reference evidence="1" key="1">
    <citation type="submission" date="2020-05" db="EMBL/GenBank/DDBJ databases">
        <title>Large-scale comparative analyses of tick genomes elucidate their genetic diversity and vector capacities.</title>
        <authorList>
            <person name="Jia N."/>
            <person name="Wang J."/>
            <person name="Shi W."/>
            <person name="Du L."/>
            <person name="Sun Y."/>
            <person name="Zhan W."/>
            <person name="Jiang J."/>
            <person name="Wang Q."/>
            <person name="Zhang B."/>
            <person name="Ji P."/>
            <person name="Sakyi L.B."/>
            <person name="Cui X."/>
            <person name="Yuan T."/>
            <person name="Jiang B."/>
            <person name="Yang W."/>
            <person name="Lam T.T.-Y."/>
            <person name="Chang Q."/>
            <person name="Ding S."/>
            <person name="Wang X."/>
            <person name="Zhu J."/>
            <person name="Ruan X."/>
            <person name="Zhao L."/>
            <person name="Wei J."/>
            <person name="Que T."/>
            <person name="Du C."/>
            <person name="Cheng J."/>
            <person name="Dai P."/>
            <person name="Han X."/>
            <person name="Huang E."/>
            <person name="Gao Y."/>
            <person name="Liu J."/>
            <person name="Shao H."/>
            <person name="Ye R."/>
            <person name="Li L."/>
            <person name="Wei W."/>
            <person name="Wang X."/>
            <person name="Wang C."/>
            <person name="Yang T."/>
            <person name="Huo Q."/>
            <person name="Li W."/>
            <person name="Guo W."/>
            <person name="Chen H."/>
            <person name="Zhou L."/>
            <person name="Ni X."/>
            <person name="Tian J."/>
            <person name="Zhou Y."/>
            <person name="Sheng Y."/>
            <person name="Liu T."/>
            <person name="Pan Y."/>
            <person name="Xia L."/>
            <person name="Li J."/>
            <person name="Zhao F."/>
            <person name="Cao W."/>
        </authorList>
    </citation>
    <scope>NUCLEOTIDE SEQUENCE</scope>
    <source>
        <strain evidence="1">Dsil-2018</strain>
    </source>
</reference>
<evidence type="ECO:0000313" key="2">
    <source>
        <dbReference type="Proteomes" id="UP000821865"/>
    </source>
</evidence>
<name>A0ACB8CXW6_DERSI</name>